<evidence type="ECO:0000256" key="1">
    <source>
        <dbReference type="ARBA" id="ARBA00023242"/>
    </source>
</evidence>
<sequence length="290" mass="32128">MIGSKRKRVSRACDRCHKLGNKCSPSETPPLCQPCIDYGQKCTYDRPQGRRGAPPKNAPLQPAPPSIRASITSERIATTNIDLDTTLQLAEVYRMTVYPVYCFFHWPTFIDHVKARRQDNDRSFQASVLAVCAVAAARLRDGACNELLKVWSPPSSQSDSSAITDIAILFDNRRPDHHIFRGESPTVSYPSRAKANAAPQPNSQINGPEPPEIAVVSRAEKPVDESGSELPFASSLISNSISQPAFEARRQTGYDDTVFTLPDDLISYWPLDADQQSIFDSFFAPHNSFT</sequence>
<evidence type="ECO:0000256" key="2">
    <source>
        <dbReference type="SAM" id="MobiDB-lite"/>
    </source>
</evidence>
<feature type="domain" description="Zn(2)-C6 fungal-type" evidence="3">
    <location>
        <begin position="12"/>
        <end position="44"/>
    </location>
</feature>
<dbReference type="SUPFAM" id="SSF57701">
    <property type="entry name" value="Zn2/Cys6 DNA-binding domain"/>
    <property type="match status" value="1"/>
</dbReference>
<dbReference type="SMART" id="SM00066">
    <property type="entry name" value="GAL4"/>
    <property type="match status" value="1"/>
</dbReference>
<dbReference type="GO" id="GO:0000981">
    <property type="term" value="F:DNA-binding transcription factor activity, RNA polymerase II-specific"/>
    <property type="evidence" value="ECO:0007669"/>
    <property type="project" value="InterPro"/>
</dbReference>
<comment type="caution">
    <text evidence="4">The sequence shown here is derived from an EMBL/GenBank/DDBJ whole genome shotgun (WGS) entry which is preliminary data.</text>
</comment>
<dbReference type="Proteomes" id="UP000199727">
    <property type="component" value="Unassembled WGS sequence"/>
</dbReference>
<evidence type="ECO:0000313" key="4">
    <source>
        <dbReference type="EMBL" id="OXG20604.1"/>
    </source>
</evidence>
<evidence type="ECO:0000313" key="5">
    <source>
        <dbReference type="Proteomes" id="UP000199727"/>
    </source>
</evidence>
<dbReference type="Pfam" id="PF00172">
    <property type="entry name" value="Zn_clus"/>
    <property type="match status" value="1"/>
</dbReference>
<dbReference type="PROSITE" id="PS50048">
    <property type="entry name" value="ZN2_CY6_FUNGAL_2"/>
    <property type="match status" value="1"/>
</dbReference>
<dbReference type="InterPro" id="IPR001138">
    <property type="entry name" value="Zn2Cys6_DnaBD"/>
</dbReference>
<feature type="region of interest" description="Disordered" evidence="2">
    <location>
        <begin position="181"/>
        <end position="209"/>
    </location>
</feature>
<dbReference type="InterPro" id="IPR036864">
    <property type="entry name" value="Zn2-C6_fun-type_DNA-bd_sf"/>
</dbReference>
<accession>A0A854QJJ5</accession>
<dbReference type="InterPro" id="IPR050987">
    <property type="entry name" value="AtrR-like"/>
</dbReference>
<dbReference type="EMBL" id="AMKT01000044">
    <property type="protein sequence ID" value="OXG20604.1"/>
    <property type="molecule type" value="Genomic_DNA"/>
</dbReference>
<dbReference type="Gene3D" id="4.10.240.10">
    <property type="entry name" value="Zn(2)-C6 fungal-type DNA-binding domain"/>
    <property type="match status" value="1"/>
</dbReference>
<name>A0A854QJJ5_CRYNE</name>
<gene>
    <name evidence="4" type="ORF">C361_03577</name>
</gene>
<evidence type="ECO:0000259" key="3">
    <source>
        <dbReference type="PROSITE" id="PS50048"/>
    </source>
</evidence>
<dbReference type="AlphaFoldDB" id="A0A854QJJ5"/>
<dbReference type="PANTHER" id="PTHR46910:SF18">
    <property type="entry name" value="ZN(II)2CYS6 TRANSCRIPTION FACTOR (EUROFUNG)"/>
    <property type="match status" value="1"/>
</dbReference>
<dbReference type="CDD" id="cd00067">
    <property type="entry name" value="GAL4"/>
    <property type="match status" value="1"/>
</dbReference>
<dbReference type="GO" id="GO:0008270">
    <property type="term" value="F:zinc ion binding"/>
    <property type="evidence" value="ECO:0007669"/>
    <property type="project" value="InterPro"/>
</dbReference>
<feature type="region of interest" description="Disordered" evidence="2">
    <location>
        <begin position="46"/>
        <end position="66"/>
    </location>
</feature>
<organism evidence="4 5">
    <name type="scientific">Cryptococcus neoformans Tu259-1</name>
    <dbReference type="NCBI Taxonomy" id="1230072"/>
    <lineage>
        <taxon>Eukaryota</taxon>
        <taxon>Fungi</taxon>
        <taxon>Dikarya</taxon>
        <taxon>Basidiomycota</taxon>
        <taxon>Agaricomycotina</taxon>
        <taxon>Tremellomycetes</taxon>
        <taxon>Tremellales</taxon>
        <taxon>Cryptococcaceae</taxon>
        <taxon>Cryptococcus</taxon>
        <taxon>Cryptococcus neoformans species complex</taxon>
    </lineage>
</organism>
<keyword evidence="1" id="KW-0539">Nucleus</keyword>
<dbReference type="PANTHER" id="PTHR46910">
    <property type="entry name" value="TRANSCRIPTION FACTOR PDR1"/>
    <property type="match status" value="1"/>
</dbReference>
<proteinExistence type="predicted"/>
<reference evidence="4 5" key="1">
    <citation type="submission" date="2017-06" db="EMBL/GenBank/DDBJ databases">
        <title>Global population genomics of the pathogenic fungus Cryptococcus neoformans var. grubii.</title>
        <authorList>
            <person name="Cuomo C."/>
            <person name="Litvintseva A."/>
            <person name="Chen Y."/>
            <person name="Young S."/>
            <person name="Zeng Q."/>
            <person name="Chapman S."/>
            <person name="Gujja S."/>
            <person name="Saif S."/>
            <person name="Birren B."/>
        </authorList>
    </citation>
    <scope>NUCLEOTIDE SEQUENCE [LARGE SCALE GENOMIC DNA]</scope>
    <source>
        <strain evidence="4 5">Tu259-1</strain>
    </source>
</reference>
<protein>
    <submittedName>
        <fullName evidence="4">Fungal specific transcription factor</fullName>
    </submittedName>
</protein>